<evidence type="ECO:0000256" key="9">
    <source>
        <dbReference type="HAMAP-Rule" id="MF_00568"/>
    </source>
</evidence>
<feature type="binding site" evidence="9">
    <location>
        <position position="142"/>
    </location>
    <ligand>
        <name>iminosuccinate</name>
        <dbReference type="ChEBI" id="CHEBI:77875"/>
    </ligand>
</feature>
<dbReference type="GO" id="GO:0016740">
    <property type="term" value="F:transferase activity"/>
    <property type="evidence" value="ECO:0007669"/>
    <property type="project" value="UniProtKB-KW"/>
</dbReference>
<evidence type="ECO:0000256" key="5">
    <source>
        <dbReference type="ARBA" id="ARBA00022679"/>
    </source>
</evidence>
<keyword evidence="6 9" id="KW-0479">Metal-binding</keyword>
<evidence type="ECO:0000256" key="2">
    <source>
        <dbReference type="ARBA" id="ARBA00012669"/>
    </source>
</evidence>
<feature type="binding site" evidence="9">
    <location>
        <position position="54"/>
    </location>
    <ligand>
        <name>iminosuccinate</name>
        <dbReference type="ChEBI" id="CHEBI:77875"/>
    </ligand>
</feature>
<keyword evidence="3 9" id="KW-0004">4Fe-4S</keyword>
<feature type="binding site" evidence="9">
    <location>
        <position position="229"/>
    </location>
    <ligand>
        <name>iminosuccinate</name>
        <dbReference type="ChEBI" id="CHEBI:77875"/>
    </ligand>
</feature>
<feature type="binding site" evidence="9">
    <location>
        <position position="37"/>
    </location>
    <ligand>
        <name>iminosuccinate</name>
        <dbReference type="ChEBI" id="CHEBI:77875"/>
    </ligand>
</feature>
<dbReference type="InterPro" id="IPR023066">
    <property type="entry name" value="Quinolinate_synth_type2"/>
</dbReference>
<evidence type="ECO:0000256" key="3">
    <source>
        <dbReference type="ARBA" id="ARBA00022485"/>
    </source>
</evidence>
<reference evidence="10 11" key="1">
    <citation type="submission" date="2023-12" db="EMBL/GenBank/DDBJ databases">
        <title>Baltic Sea Cyanobacteria.</title>
        <authorList>
            <person name="Delbaje E."/>
            <person name="Fewer D.P."/>
            <person name="Shishido T.K."/>
        </authorList>
    </citation>
    <scope>NUCLEOTIDE SEQUENCE [LARGE SCALE GENOMIC DNA]</scope>
    <source>
        <strain evidence="10 11">CCNP 1315</strain>
    </source>
</reference>
<organism evidence="10 11">
    <name type="scientific">Limnoraphis robusta CCNP1315</name>
    <dbReference type="NCBI Taxonomy" id="3110306"/>
    <lineage>
        <taxon>Bacteria</taxon>
        <taxon>Bacillati</taxon>
        <taxon>Cyanobacteriota</taxon>
        <taxon>Cyanophyceae</taxon>
        <taxon>Oscillatoriophycideae</taxon>
        <taxon>Oscillatoriales</taxon>
        <taxon>Sirenicapillariaceae</taxon>
        <taxon>Limnoraphis</taxon>
    </lineage>
</organism>
<comment type="subcellular location">
    <subcellularLocation>
        <location evidence="9">Cytoplasm</location>
    </subcellularLocation>
</comment>
<comment type="similarity">
    <text evidence="9">Belongs to the quinolinate synthase family. Type 2 subfamily.</text>
</comment>
<evidence type="ECO:0000256" key="7">
    <source>
        <dbReference type="ARBA" id="ARBA00023004"/>
    </source>
</evidence>
<evidence type="ECO:0000256" key="4">
    <source>
        <dbReference type="ARBA" id="ARBA00022642"/>
    </source>
</evidence>
<dbReference type="PANTHER" id="PTHR30573:SF0">
    <property type="entry name" value="QUINOLINATE SYNTHASE, CHLOROPLASTIC"/>
    <property type="match status" value="1"/>
</dbReference>
<gene>
    <name evidence="9 10" type="primary">nadA</name>
    <name evidence="10" type="ORF">VB854_18605</name>
</gene>
<dbReference type="PANTHER" id="PTHR30573">
    <property type="entry name" value="QUINOLINATE SYNTHETASE A"/>
    <property type="match status" value="1"/>
</dbReference>
<dbReference type="NCBIfam" id="NF006878">
    <property type="entry name" value="PRK09375.1-2"/>
    <property type="match status" value="1"/>
</dbReference>
<evidence type="ECO:0000313" key="10">
    <source>
        <dbReference type="EMBL" id="MEA5520953.1"/>
    </source>
</evidence>
<dbReference type="Gene3D" id="3.40.50.10800">
    <property type="entry name" value="NadA-like"/>
    <property type="match status" value="3"/>
</dbReference>
<feature type="binding site" evidence="9">
    <location>
        <position position="99"/>
    </location>
    <ligand>
        <name>[4Fe-4S] cluster</name>
        <dbReference type="ChEBI" id="CHEBI:49883"/>
    </ligand>
</feature>
<keyword evidence="4 9" id="KW-0662">Pyridine nucleotide biosynthesis</keyword>
<comment type="cofactor">
    <cofactor evidence="9">
        <name>[4Fe-4S] cluster</name>
        <dbReference type="ChEBI" id="CHEBI:49883"/>
    </cofactor>
    <text evidence="9">Binds 1 [4Fe-4S] cluster per subunit.</text>
</comment>
<dbReference type="Pfam" id="PF02445">
    <property type="entry name" value="NadA"/>
    <property type="match status" value="1"/>
</dbReference>
<keyword evidence="11" id="KW-1185">Reference proteome</keyword>
<dbReference type="NCBIfam" id="TIGR00550">
    <property type="entry name" value="nadA"/>
    <property type="match status" value="1"/>
</dbReference>
<comment type="pathway">
    <text evidence="1 9">Cofactor biosynthesis; NAD(+) biosynthesis; quinolinate from iminoaspartate: step 1/1.</text>
</comment>
<feature type="binding site" evidence="9">
    <location>
        <begin position="125"/>
        <end position="127"/>
    </location>
    <ligand>
        <name>iminosuccinate</name>
        <dbReference type="ChEBI" id="CHEBI:77875"/>
    </ligand>
</feature>
<dbReference type="HAMAP" id="MF_00568">
    <property type="entry name" value="NadA_type2"/>
    <property type="match status" value="1"/>
</dbReference>
<accession>A0ABU5U2U7</accession>
<feature type="binding site" evidence="9">
    <location>
        <begin position="212"/>
        <end position="214"/>
    </location>
    <ligand>
        <name>iminosuccinate</name>
        <dbReference type="ChEBI" id="CHEBI:77875"/>
    </ligand>
</feature>
<comment type="catalytic activity">
    <reaction evidence="9">
        <text>iminosuccinate + dihydroxyacetone phosphate = quinolinate + phosphate + 2 H2O + H(+)</text>
        <dbReference type="Rhea" id="RHEA:25888"/>
        <dbReference type="ChEBI" id="CHEBI:15377"/>
        <dbReference type="ChEBI" id="CHEBI:15378"/>
        <dbReference type="ChEBI" id="CHEBI:29959"/>
        <dbReference type="ChEBI" id="CHEBI:43474"/>
        <dbReference type="ChEBI" id="CHEBI:57642"/>
        <dbReference type="ChEBI" id="CHEBI:77875"/>
        <dbReference type="EC" id="2.5.1.72"/>
    </reaction>
</comment>
<feature type="binding site" evidence="9">
    <location>
        <position position="186"/>
    </location>
    <ligand>
        <name>[4Fe-4S] cluster</name>
        <dbReference type="ChEBI" id="CHEBI:49883"/>
    </ligand>
</feature>
<dbReference type="InterPro" id="IPR003473">
    <property type="entry name" value="NadA"/>
</dbReference>
<protein>
    <recommendedName>
        <fullName evidence="2 9">Quinolinate synthase</fullName>
        <ecNumber evidence="2 9">2.5.1.72</ecNumber>
    </recommendedName>
</protein>
<dbReference type="EC" id="2.5.1.72" evidence="2 9"/>
<keyword evidence="8 9" id="KW-0411">Iron-sulfur</keyword>
<dbReference type="InterPro" id="IPR036094">
    <property type="entry name" value="NadA_sf"/>
</dbReference>
<evidence type="ECO:0000256" key="8">
    <source>
        <dbReference type="ARBA" id="ARBA00023014"/>
    </source>
</evidence>
<sequence length="323" mass="36134">MFTTTLYRQATSQTTPDDLFSAINDLKRELNAVVLAHYYQDPDIQDIADYIGDSLGLSRQAAETSADVIVFAGVHFMAETAKILNPDKLVLLPDLEAGCSLADTCPPEEFAQFKAQYPNHIVVSYINCSAAIKAMSDIICTSSNAVDLVRQIPEDQPIIFAPDRNLGRYVMAETGRRDLVLWDGACMVHENFSEKKIVQLKIQYPQAKIIAHPECEEPVLRHADYIGSTTALLKYAQQSDCSEFIVATEPGIIHQMQKEASNKQFIPAPPMNSCACNECPHMRLNTLEKLYLAMKNRTPEITLPENIRLAALKPIQRMLEMSR</sequence>
<feature type="binding site" evidence="9">
    <location>
        <position position="279"/>
    </location>
    <ligand>
        <name>[4Fe-4S] cluster</name>
        <dbReference type="ChEBI" id="CHEBI:49883"/>
    </ligand>
</feature>
<dbReference type="Proteomes" id="UP001301728">
    <property type="component" value="Unassembled WGS sequence"/>
</dbReference>
<evidence type="ECO:0000313" key="11">
    <source>
        <dbReference type="Proteomes" id="UP001301728"/>
    </source>
</evidence>
<comment type="function">
    <text evidence="9">Catalyzes the condensation of iminoaspartate with dihydroxyacetone phosphate to form quinolinate.</text>
</comment>
<dbReference type="NCBIfam" id="NF006879">
    <property type="entry name" value="PRK09375.1-4"/>
    <property type="match status" value="1"/>
</dbReference>
<dbReference type="EMBL" id="JAYGHT010000129">
    <property type="protein sequence ID" value="MEA5520953.1"/>
    <property type="molecule type" value="Genomic_DNA"/>
</dbReference>
<dbReference type="RefSeq" id="WP_323272104.1">
    <property type="nucleotide sequence ID" value="NZ_JAYGHT010000129.1"/>
</dbReference>
<keyword evidence="5 9" id="KW-0808">Transferase</keyword>
<dbReference type="SUPFAM" id="SSF142754">
    <property type="entry name" value="NadA-like"/>
    <property type="match status" value="1"/>
</dbReference>
<keyword evidence="7 9" id="KW-0408">Iron</keyword>
<comment type="caution">
    <text evidence="10">The sequence shown here is derived from an EMBL/GenBank/DDBJ whole genome shotgun (WGS) entry which is preliminary data.</text>
</comment>
<name>A0ABU5U2U7_9CYAN</name>
<keyword evidence="9" id="KW-0963">Cytoplasm</keyword>
<evidence type="ECO:0000256" key="6">
    <source>
        <dbReference type="ARBA" id="ARBA00022723"/>
    </source>
</evidence>
<evidence type="ECO:0000256" key="1">
    <source>
        <dbReference type="ARBA" id="ARBA00005065"/>
    </source>
</evidence>
<proteinExistence type="inferred from homology"/>